<dbReference type="EMBL" id="VOQR01000001">
    <property type="protein sequence ID" value="TXC72450.1"/>
    <property type="molecule type" value="Genomic_DNA"/>
</dbReference>
<dbReference type="AlphaFoldDB" id="A0A5C6UJ06"/>
<dbReference type="GO" id="GO:0044781">
    <property type="term" value="P:bacterial-type flagellum organization"/>
    <property type="evidence" value="ECO:0007669"/>
    <property type="project" value="UniProtKB-KW"/>
</dbReference>
<comment type="function">
    <text evidence="7">Responsible for the coupling of flagellin expression to flagellar assembly by preventing expression of the flagellin genes when a component of the middle class of proteins is defective. It negatively regulates flagellar genes by inhibiting the activity of FliA by directly binding to FliA.</text>
</comment>
<dbReference type="SUPFAM" id="SSF101498">
    <property type="entry name" value="Anti-sigma factor FlgM"/>
    <property type="match status" value="1"/>
</dbReference>
<gene>
    <name evidence="10" type="primary">flgM</name>
    <name evidence="10" type="ORF">FSB78_16960</name>
</gene>
<protein>
    <recommendedName>
        <fullName evidence="2">Negative regulator of flagellin synthesis</fullName>
    </recommendedName>
    <alternativeName>
        <fullName evidence="8">Anti-sigma-28 factor</fullName>
    </alternativeName>
</protein>
<keyword evidence="4" id="KW-1005">Bacterial flagellum biogenesis</keyword>
<keyword evidence="3" id="KW-0678">Repressor</keyword>
<accession>A0A5C6UJ06</accession>
<keyword evidence="10" id="KW-0969">Cilium</keyword>
<keyword evidence="10" id="KW-0282">Flagellum</keyword>
<proteinExistence type="inferred from homology"/>
<evidence type="ECO:0000313" key="11">
    <source>
        <dbReference type="Proteomes" id="UP000321250"/>
    </source>
</evidence>
<evidence type="ECO:0000256" key="2">
    <source>
        <dbReference type="ARBA" id="ARBA00017823"/>
    </source>
</evidence>
<dbReference type="Pfam" id="PF04316">
    <property type="entry name" value="FlgM"/>
    <property type="match status" value="1"/>
</dbReference>
<comment type="caution">
    <text evidence="10">The sequence shown here is derived from an EMBL/GenBank/DDBJ whole genome shotgun (WGS) entry which is preliminary data.</text>
</comment>
<dbReference type="NCBIfam" id="TIGR03824">
    <property type="entry name" value="FlgM_jcvi"/>
    <property type="match status" value="1"/>
</dbReference>
<reference evidence="10 11" key="1">
    <citation type="journal article" date="2013" name="Antonie Van Leeuwenhoek">
        <title>Sphingomonas ginsenosidivorax sp. nov., with the ability to transform ginsenosides.</title>
        <authorList>
            <person name="Jin X.F."/>
            <person name="Kim J.K."/>
            <person name="Liu Q.M."/>
            <person name="Kang M.S."/>
            <person name="He D."/>
            <person name="Jin F.X."/>
            <person name="Kim S.C."/>
            <person name="Im W.T."/>
        </authorList>
    </citation>
    <scope>NUCLEOTIDE SEQUENCE [LARGE SCALE GENOMIC DNA]</scope>
    <source>
        <strain evidence="10 11">KHI67</strain>
    </source>
</reference>
<evidence type="ECO:0000256" key="3">
    <source>
        <dbReference type="ARBA" id="ARBA00022491"/>
    </source>
</evidence>
<evidence type="ECO:0000259" key="9">
    <source>
        <dbReference type="Pfam" id="PF04316"/>
    </source>
</evidence>
<keyword evidence="6" id="KW-0804">Transcription</keyword>
<keyword evidence="10" id="KW-0966">Cell projection</keyword>
<dbReference type="RefSeq" id="WP_147083724.1">
    <property type="nucleotide sequence ID" value="NZ_VOQR01000001.1"/>
</dbReference>
<keyword evidence="11" id="KW-1185">Reference proteome</keyword>
<comment type="similarity">
    <text evidence="1">Belongs to the FlgM family.</text>
</comment>
<organism evidence="10 11">
    <name type="scientific">Sphingomonas ginsenosidivorax</name>
    <dbReference type="NCBI Taxonomy" id="862135"/>
    <lineage>
        <taxon>Bacteria</taxon>
        <taxon>Pseudomonadati</taxon>
        <taxon>Pseudomonadota</taxon>
        <taxon>Alphaproteobacteria</taxon>
        <taxon>Sphingomonadales</taxon>
        <taxon>Sphingomonadaceae</taxon>
        <taxon>Sphingomonas</taxon>
    </lineage>
</organism>
<dbReference type="Proteomes" id="UP000321250">
    <property type="component" value="Unassembled WGS sequence"/>
</dbReference>
<evidence type="ECO:0000256" key="7">
    <source>
        <dbReference type="ARBA" id="ARBA00024739"/>
    </source>
</evidence>
<dbReference type="GO" id="GO:0045892">
    <property type="term" value="P:negative regulation of DNA-templated transcription"/>
    <property type="evidence" value="ECO:0007669"/>
    <property type="project" value="InterPro"/>
</dbReference>
<evidence type="ECO:0000256" key="5">
    <source>
        <dbReference type="ARBA" id="ARBA00023015"/>
    </source>
</evidence>
<dbReference type="OrthoDB" id="7392062at2"/>
<sequence>MVESIGARLTTGPTAVVRAVRETPTVATAATAASQPKAVSTMAADMAAAPPVNTDRVAEIKQAIKDGRYPIMPARIADSLIALRLEWKSSNEPQS</sequence>
<evidence type="ECO:0000256" key="6">
    <source>
        <dbReference type="ARBA" id="ARBA00023163"/>
    </source>
</evidence>
<evidence type="ECO:0000256" key="8">
    <source>
        <dbReference type="ARBA" id="ARBA00030117"/>
    </source>
</evidence>
<dbReference type="InterPro" id="IPR035890">
    <property type="entry name" value="Anti-sigma-28_factor_FlgM_sf"/>
</dbReference>
<keyword evidence="5" id="KW-0805">Transcription regulation</keyword>
<evidence type="ECO:0000313" key="10">
    <source>
        <dbReference type="EMBL" id="TXC72450.1"/>
    </source>
</evidence>
<name>A0A5C6UJ06_9SPHN</name>
<evidence type="ECO:0000256" key="4">
    <source>
        <dbReference type="ARBA" id="ARBA00022795"/>
    </source>
</evidence>
<dbReference type="InterPro" id="IPR031316">
    <property type="entry name" value="FlgM_C"/>
</dbReference>
<evidence type="ECO:0000256" key="1">
    <source>
        <dbReference type="ARBA" id="ARBA00005322"/>
    </source>
</evidence>
<feature type="domain" description="Anti-sigma-28 factor FlgM C-terminal" evidence="9">
    <location>
        <begin position="37"/>
        <end position="81"/>
    </location>
</feature>
<dbReference type="InterPro" id="IPR007412">
    <property type="entry name" value="FlgM"/>
</dbReference>